<dbReference type="AlphaFoldDB" id="A0A3N0YU25"/>
<dbReference type="EMBL" id="RJVU01026577">
    <property type="protein sequence ID" value="ROL49696.1"/>
    <property type="molecule type" value="Genomic_DNA"/>
</dbReference>
<dbReference type="Proteomes" id="UP000281406">
    <property type="component" value="Unassembled WGS sequence"/>
</dbReference>
<comment type="caution">
    <text evidence="1">The sequence shown here is derived from an EMBL/GenBank/DDBJ whole genome shotgun (WGS) entry which is preliminary data.</text>
</comment>
<gene>
    <name evidence="1" type="ORF">DPX16_16022</name>
</gene>
<sequence length="77" mass="8950">MICVTSRHFLPEVKKRTQWAEALLGKEIQRAADEGVTHTLRQLVQYTRPAATDRITAAPFRRTQELQKKIPHKRSQI</sequence>
<organism evidence="1 2">
    <name type="scientific">Anabarilius grahami</name>
    <name type="common">Kanglang fish</name>
    <name type="synonym">Barilius grahami</name>
    <dbReference type="NCBI Taxonomy" id="495550"/>
    <lineage>
        <taxon>Eukaryota</taxon>
        <taxon>Metazoa</taxon>
        <taxon>Chordata</taxon>
        <taxon>Craniata</taxon>
        <taxon>Vertebrata</taxon>
        <taxon>Euteleostomi</taxon>
        <taxon>Actinopterygii</taxon>
        <taxon>Neopterygii</taxon>
        <taxon>Teleostei</taxon>
        <taxon>Ostariophysi</taxon>
        <taxon>Cypriniformes</taxon>
        <taxon>Xenocyprididae</taxon>
        <taxon>Xenocypridinae</taxon>
        <taxon>Xenocypridinae incertae sedis</taxon>
        <taxon>Anabarilius</taxon>
    </lineage>
</organism>
<proteinExistence type="predicted"/>
<evidence type="ECO:0000313" key="1">
    <source>
        <dbReference type="EMBL" id="ROL49696.1"/>
    </source>
</evidence>
<accession>A0A3N0YU25</accession>
<evidence type="ECO:0000313" key="2">
    <source>
        <dbReference type="Proteomes" id="UP000281406"/>
    </source>
</evidence>
<reference evidence="1 2" key="1">
    <citation type="submission" date="2018-10" db="EMBL/GenBank/DDBJ databases">
        <title>Genome assembly for a Yunnan-Guizhou Plateau 3E fish, Anabarilius grahami (Regan), and its evolutionary and genetic applications.</title>
        <authorList>
            <person name="Jiang W."/>
        </authorList>
    </citation>
    <scope>NUCLEOTIDE SEQUENCE [LARGE SCALE GENOMIC DNA]</scope>
    <source>
        <strain evidence="1">AG-KIZ</strain>
        <tissue evidence="1">Muscle</tissue>
    </source>
</reference>
<protein>
    <submittedName>
        <fullName evidence="1">Uncharacterized protein</fullName>
    </submittedName>
</protein>
<keyword evidence="2" id="KW-1185">Reference proteome</keyword>
<name>A0A3N0YU25_ANAGA</name>